<keyword evidence="6" id="KW-1185">Reference proteome</keyword>
<feature type="domain" description="Peptidase S24/S26A/S26B/S26C" evidence="4">
    <location>
        <begin position="111"/>
        <end position="235"/>
    </location>
</feature>
<dbReference type="PANTHER" id="PTHR40661:SF3">
    <property type="entry name" value="FELS-1 PROPHAGE TRANSCRIPTIONAL REGULATOR"/>
    <property type="match status" value="1"/>
</dbReference>
<proteinExistence type="predicted"/>
<dbReference type="Gene3D" id="1.10.260.40">
    <property type="entry name" value="lambda repressor-like DNA-binding domains"/>
    <property type="match status" value="1"/>
</dbReference>
<dbReference type="Gene3D" id="2.10.109.10">
    <property type="entry name" value="Umud Fragment, subunit A"/>
    <property type="match status" value="1"/>
</dbReference>
<protein>
    <submittedName>
        <fullName evidence="5">S24 family peptidase</fullName>
    </submittedName>
</protein>
<dbReference type="InterPro" id="IPR036286">
    <property type="entry name" value="LexA/Signal_pep-like_sf"/>
</dbReference>
<dbReference type="RefSeq" id="WP_232134634.1">
    <property type="nucleotide sequence ID" value="NZ_JAJQKU010000001.1"/>
</dbReference>
<reference evidence="5" key="1">
    <citation type="submission" date="2021-12" db="EMBL/GenBank/DDBJ databases">
        <authorList>
            <person name="Ulrich A."/>
        </authorList>
    </citation>
    <scope>NUCLEOTIDE SEQUENCE</scope>
    <source>
        <strain evidence="5">A1P009</strain>
    </source>
</reference>
<evidence type="ECO:0000256" key="2">
    <source>
        <dbReference type="ARBA" id="ARBA00023125"/>
    </source>
</evidence>
<evidence type="ECO:0000313" key="5">
    <source>
        <dbReference type="EMBL" id="MCD9096161.1"/>
    </source>
</evidence>
<keyword evidence="2" id="KW-0238">DNA-binding</keyword>
<evidence type="ECO:0000259" key="4">
    <source>
        <dbReference type="Pfam" id="PF00717"/>
    </source>
</evidence>
<evidence type="ECO:0000256" key="3">
    <source>
        <dbReference type="ARBA" id="ARBA00023163"/>
    </source>
</evidence>
<keyword evidence="3" id="KW-0804">Transcription</keyword>
<dbReference type="SUPFAM" id="SSF51306">
    <property type="entry name" value="LexA/Signal peptidase"/>
    <property type="match status" value="1"/>
</dbReference>
<sequence>MSKPHVRKITEADIRAASRLKSIWEEMPRGERPTQQTLADSWDGDGEANQSLISQYMNGKIALNYRALLFFARMLGVAPEAIRSDLPEQAVGTSTTEPHWADVQGYAQAIGLGGGPEAQEYAETHKLKFRADSLARQRLNPAKLAVMYGDGESMEPRIRKGDAILFDTSDTRPRDGQLYVIMVPGAGGSEYQVKRCEVLDDIVFFRADNPTGDHTWIKPKRLDSPRTPIKVIGRVRWIGSWEG</sequence>
<evidence type="ECO:0000313" key="6">
    <source>
        <dbReference type="Proteomes" id="UP001430360"/>
    </source>
</evidence>
<dbReference type="EMBL" id="JAJQKU010000001">
    <property type="protein sequence ID" value="MCD9096161.1"/>
    <property type="molecule type" value="Genomic_DNA"/>
</dbReference>
<evidence type="ECO:0000256" key="1">
    <source>
        <dbReference type="ARBA" id="ARBA00023015"/>
    </source>
</evidence>
<gene>
    <name evidence="5" type="ORF">LTT95_04330</name>
</gene>
<name>A0ABS8UBQ0_9GAMM</name>
<dbReference type="Proteomes" id="UP001430360">
    <property type="component" value="Unassembled WGS sequence"/>
</dbReference>
<dbReference type="InterPro" id="IPR015927">
    <property type="entry name" value="Peptidase_S24_S26A/B/C"/>
</dbReference>
<dbReference type="Pfam" id="PF00717">
    <property type="entry name" value="Peptidase_S24"/>
    <property type="match status" value="1"/>
</dbReference>
<dbReference type="CDD" id="cd06462">
    <property type="entry name" value="Peptidase_S24_S26"/>
    <property type="match status" value="1"/>
</dbReference>
<keyword evidence="1" id="KW-0805">Transcription regulation</keyword>
<dbReference type="InterPro" id="IPR010982">
    <property type="entry name" value="Lambda_DNA-bd_dom_sf"/>
</dbReference>
<dbReference type="SUPFAM" id="SSF47413">
    <property type="entry name" value="lambda repressor-like DNA-binding domains"/>
    <property type="match status" value="1"/>
</dbReference>
<reference evidence="5" key="2">
    <citation type="journal article" date="2022" name="Syst. Appl. Microbiol.">
        <title>Physiological and genomic characterisation of Luteimonas fraxinea sp. nov., a bacterial species associated with trees tolerant to ash dieback.</title>
        <authorList>
            <person name="Ulrich K."/>
            <person name="Becker R."/>
            <person name="Behrendt U."/>
            <person name="Kube M."/>
            <person name="Schneck V."/>
            <person name="Ulrich A."/>
        </authorList>
    </citation>
    <scope>NUCLEOTIDE SEQUENCE</scope>
    <source>
        <strain evidence="5">A1P009</strain>
    </source>
</reference>
<accession>A0ABS8UBQ0</accession>
<comment type="caution">
    <text evidence="5">The sequence shown here is derived from an EMBL/GenBank/DDBJ whole genome shotgun (WGS) entry which is preliminary data.</text>
</comment>
<organism evidence="5 6">
    <name type="scientific">Luteimonas fraxinea</name>
    <dbReference type="NCBI Taxonomy" id="2901869"/>
    <lineage>
        <taxon>Bacteria</taxon>
        <taxon>Pseudomonadati</taxon>
        <taxon>Pseudomonadota</taxon>
        <taxon>Gammaproteobacteria</taxon>
        <taxon>Lysobacterales</taxon>
        <taxon>Lysobacteraceae</taxon>
        <taxon>Luteimonas</taxon>
    </lineage>
</organism>
<dbReference type="PANTHER" id="PTHR40661">
    <property type="match status" value="1"/>
</dbReference>